<dbReference type="AlphaFoldDB" id="A0A4R7RR56"/>
<dbReference type="EMBL" id="SOCA01000006">
    <property type="protein sequence ID" value="TDU68050.1"/>
    <property type="molecule type" value="Genomic_DNA"/>
</dbReference>
<proteinExistence type="predicted"/>
<accession>A0A4R7RR56</accession>
<protein>
    <submittedName>
        <fullName evidence="2">Uncharacterized protein</fullName>
    </submittedName>
</protein>
<dbReference type="Proteomes" id="UP000295662">
    <property type="component" value="Unassembled WGS sequence"/>
</dbReference>
<reference evidence="2 3" key="1">
    <citation type="submission" date="2019-03" db="EMBL/GenBank/DDBJ databases">
        <title>Genomic Encyclopedia of Archaeal and Bacterial Type Strains, Phase II (KMG-II): from individual species to whole genera.</title>
        <authorList>
            <person name="Goeker M."/>
        </authorList>
    </citation>
    <scope>NUCLEOTIDE SEQUENCE [LARGE SCALE GENOMIC DNA]</scope>
    <source>
        <strain evidence="2 3">ATCC 25309</strain>
    </source>
</reference>
<evidence type="ECO:0000313" key="3">
    <source>
        <dbReference type="Proteomes" id="UP000295662"/>
    </source>
</evidence>
<feature type="region of interest" description="Disordered" evidence="1">
    <location>
        <begin position="40"/>
        <end position="61"/>
    </location>
</feature>
<evidence type="ECO:0000256" key="1">
    <source>
        <dbReference type="SAM" id="MobiDB-lite"/>
    </source>
</evidence>
<name>A0A4R7RR56_9BACT</name>
<comment type="caution">
    <text evidence="2">The sequence shown here is derived from an EMBL/GenBank/DDBJ whole genome shotgun (WGS) entry which is preliminary data.</text>
</comment>
<sequence>MSCPAGWNVMGRPWPSKIWLMKSPDDWSEKQTLEWQMKMQEMGQANAEERAKRAQGTVAAASAPASPIVVNNLSDLPPLKDGSTHYFRFHSTRLPSSRLPSSCSATVMVQNDDTVKVEITGSKDRIFIAD</sequence>
<keyword evidence="3" id="KW-1185">Reference proteome</keyword>
<evidence type="ECO:0000313" key="2">
    <source>
        <dbReference type="EMBL" id="TDU68050.1"/>
    </source>
</evidence>
<gene>
    <name evidence="2" type="ORF">EI77_03167</name>
</gene>
<organism evidence="2 3">
    <name type="scientific">Prosthecobacter fusiformis</name>
    <dbReference type="NCBI Taxonomy" id="48464"/>
    <lineage>
        <taxon>Bacteria</taxon>
        <taxon>Pseudomonadati</taxon>
        <taxon>Verrucomicrobiota</taxon>
        <taxon>Verrucomicrobiia</taxon>
        <taxon>Verrucomicrobiales</taxon>
        <taxon>Verrucomicrobiaceae</taxon>
        <taxon>Prosthecobacter</taxon>
    </lineage>
</organism>